<dbReference type="Pfam" id="PF03703">
    <property type="entry name" value="bPH_2"/>
    <property type="match status" value="1"/>
</dbReference>
<dbReference type="InterPro" id="IPR005182">
    <property type="entry name" value="YdbS-like_PH"/>
</dbReference>
<dbReference type="PANTHER" id="PTHR37938:SF1">
    <property type="entry name" value="BLL0215 PROTEIN"/>
    <property type="match status" value="1"/>
</dbReference>
<sequence length="114" mass="13344">MEEVLWKGKPFNFGLPSFTKYEITDSRIIVQKGIFTKRRDEIRLYRIRDISTKRNLFERIINIGDITVFSSDTNHAEFILRNIKNSTQVSDLLGETVEKSRIKHRALEVAGIME</sequence>
<dbReference type="KEGG" id="plig:NAG76_11600"/>
<name>A0A9J6Z9M1_9BACL</name>
<protein>
    <submittedName>
        <fullName evidence="2">PH domain-containing protein</fullName>
    </submittedName>
</protein>
<organism evidence="2 3">
    <name type="scientific">Candidatus Pristimantibacillus lignocellulolyticus</name>
    <dbReference type="NCBI Taxonomy" id="2994561"/>
    <lineage>
        <taxon>Bacteria</taxon>
        <taxon>Bacillati</taxon>
        <taxon>Bacillota</taxon>
        <taxon>Bacilli</taxon>
        <taxon>Bacillales</taxon>
        <taxon>Paenibacillaceae</taxon>
        <taxon>Candidatus Pristimantibacillus</taxon>
    </lineage>
</organism>
<evidence type="ECO:0000313" key="3">
    <source>
        <dbReference type="Proteomes" id="UP001056756"/>
    </source>
</evidence>
<evidence type="ECO:0000259" key="1">
    <source>
        <dbReference type="Pfam" id="PF03703"/>
    </source>
</evidence>
<feature type="domain" description="YdbS-like PH" evidence="1">
    <location>
        <begin position="18"/>
        <end position="91"/>
    </location>
</feature>
<evidence type="ECO:0000313" key="2">
    <source>
        <dbReference type="EMBL" id="URN92545.1"/>
    </source>
</evidence>
<dbReference type="AlphaFoldDB" id="A0A9J6Z9M1"/>
<dbReference type="Proteomes" id="UP001056756">
    <property type="component" value="Chromosome"/>
</dbReference>
<accession>A0A9J6Z9M1</accession>
<proteinExistence type="predicted"/>
<gene>
    <name evidence="2" type="ORF">NAG76_11600</name>
</gene>
<reference evidence="2" key="1">
    <citation type="submission" date="2022-05" db="EMBL/GenBank/DDBJ databases">
        <title>Novel bacterial taxa in a minimal lignocellulolytic consortium and its capacity to transform plastics disclosed by genome-resolved metagenomics.</title>
        <authorList>
            <person name="Rodriguez C.A.D."/>
            <person name="Diaz-Garcia L."/>
            <person name="Herrera K."/>
            <person name="Tarazona N.A."/>
            <person name="Sproer C."/>
            <person name="Overmann J."/>
            <person name="Jimenez D.J."/>
        </authorList>
    </citation>
    <scope>NUCLEOTIDE SEQUENCE</scope>
    <source>
        <strain evidence="2">MAG5</strain>
    </source>
</reference>
<dbReference type="PANTHER" id="PTHR37938">
    <property type="entry name" value="BLL0215 PROTEIN"/>
    <property type="match status" value="1"/>
</dbReference>
<dbReference type="EMBL" id="CP097899">
    <property type="protein sequence ID" value="URN92545.1"/>
    <property type="molecule type" value="Genomic_DNA"/>
</dbReference>